<gene>
    <name evidence="2" type="ORF">ACFQDH_04105</name>
</gene>
<comment type="caution">
    <text evidence="2">The sequence shown here is derived from an EMBL/GenBank/DDBJ whole genome shotgun (WGS) entry which is preliminary data.</text>
</comment>
<sequence length="380" mass="40680">MRVLVLGAGFGGLELSTRLSEELGDEADVILIDKSDDFIMGFSKLDVMFGRTTAEAVRHSYADVVKPGVRFVQSVIRSIDPDSRSVETDAGRFEGDVLVVALGADLDPSATPGLVEAGHEFYTPAGAFAAAKVLDSFTGGRVIVGVTSTPFKCPPAPSETALMLHDFLVGRGLREASEISLVMPLGSPIPPSPAASEALLVAFAERGITWSPDSLVRSLDGERRVAVLADGRELPFDLFLGVPAHRVPDVVAESGMCVDGWIPVDPLTLETTYPDVYAVGDVTSVGTPKAGVFSERQAGVVADRLIERHRSEAGHATYDGTGLCYIEFGSDRIGRVEVTFRSGQPPVGTFNEPSQELRERKADFGSSRAKRWFGTDWANH</sequence>
<dbReference type="Pfam" id="PF07992">
    <property type="entry name" value="Pyr_redox_2"/>
    <property type="match status" value="1"/>
</dbReference>
<evidence type="ECO:0000313" key="3">
    <source>
        <dbReference type="Proteomes" id="UP001596298"/>
    </source>
</evidence>
<dbReference type="InterPro" id="IPR052541">
    <property type="entry name" value="SQRD"/>
</dbReference>
<dbReference type="EC" id="1.6.5.-" evidence="2"/>
<proteinExistence type="predicted"/>
<organism evidence="2 3">
    <name type="scientific">Flexivirga alba</name>
    <dbReference type="NCBI Taxonomy" id="702742"/>
    <lineage>
        <taxon>Bacteria</taxon>
        <taxon>Bacillati</taxon>
        <taxon>Actinomycetota</taxon>
        <taxon>Actinomycetes</taxon>
        <taxon>Micrococcales</taxon>
        <taxon>Dermacoccaceae</taxon>
        <taxon>Flexivirga</taxon>
    </lineage>
</organism>
<keyword evidence="3" id="KW-1185">Reference proteome</keyword>
<dbReference type="PANTHER" id="PTHR43755:SF1">
    <property type="entry name" value="FAD-DEPENDENT PYRIDINE NUCLEOTIDE-DISULPHIDE OXIDOREDUCTASE"/>
    <property type="match status" value="1"/>
</dbReference>
<dbReference type="InterPro" id="IPR036188">
    <property type="entry name" value="FAD/NAD-bd_sf"/>
</dbReference>
<reference evidence="3" key="1">
    <citation type="journal article" date="2019" name="Int. J. Syst. Evol. Microbiol.">
        <title>The Global Catalogue of Microorganisms (GCM) 10K type strain sequencing project: providing services to taxonomists for standard genome sequencing and annotation.</title>
        <authorList>
            <consortium name="The Broad Institute Genomics Platform"/>
            <consortium name="The Broad Institute Genome Sequencing Center for Infectious Disease"/>
            <person name="Wu L."/>
            <person name="Ma J."/>
        </authorList>
    </citation>
    <scope>NUCLEOTIDE SEQUENCE [LARGE SCALE GENOMIC DNA]</scope>
    <source>
        <strain evidence="3">CCUG 58127</strain>
    </source>
</reference>
<dbReference type="Proteomes" id="UP001596298">
    <property type="component" value="Unassembled WGS sequence"/>
</dbReference>
<accession>A0ABW2ADE9</accession>
<dbReference type="InterPro" id="IPR023753">
    <property type="entry name" value="FAD/NAD-binding_dom"/>
</dbReference>
<name>A0ABW2ADE9_9MICO</name>
<dbReference type="PANTHER" id="PTHR43755">
    <property type="match status" value="1"/>
</dbReference>
<dbReference type="GO" id="GO:0016491">
    <property type="term" value="F:oxidoreductase activity"/>
    <property type="evidence" value="ECO:0007669"/>
    <property type="project" value="UniProtKB-KW"/>
</dbReference>
<dbReference type="EMBL" id="JBHSWH010000001">
    <property type="protein sequence ID" value="MFC6704471.1"/>
    <property type="molecule type" value="Genomic_DNA"/>
</dbReference>
<evidence type="ECO:0000259" key="1">
    <source>
        <dbReference type="Pfam" id="PF07992"/>
    </source>
</evidence>
<dbReference type="RefSeq" id="WP_382398733.1">
    <property type="nucleotide sequence ID" value="NZ_JBHSWH010000001.1"/>
</dbReference>
<dbReference type="SUPFAM" id="SSF51905">
    <property type="entry name" value="FAD/NAD(P)-binding domain"/>
    <property type="match status" value="2"/>
</dbReference>
<evidence type="ECO:0000313" key="2">
    <source>
        <dbReference type="EMBL" id="MFC6704471.1"/>
    </source>
</evidence>
<keyword evidence="2" id="KW-0560">Oxidoreductase</keyword>
<dbReference type="Gene3D" id="3.50.50.60">
    <property type="entry name" value="FAD/NAD(P)-binding domain"/>
    <property type="match status" value="2"/>
</dbReference>
<protein>
    <submittedName>
        <fullName evidence="2">NAD(P)/FAD-dependent oxidoreductase</fullName>
        <ecNumber evidence="2">1.6.5.-</ecNumber>
    </submittedName>
</protein>
<dbReference type="PRINTS" id="PR00368">
    <property type="entry name" value="FADPNR"/>
</dbReference>
<feature type="domain" description="FAD/NAD(P)-binding" evidence="1">
    <location>
        <begin position="1"/>
        <end position="285"/>
    </location>
</feature>